<keyword evidence="12" id="KW-1185">Reference proteome</keyword>
<evidence type="ECO:0000256" key="5">
    <source>
        <dbReference type="ARBA" id="ARBA00022679"/>
    </source>
</evidence>
<dbReference type="InterPro" id="IPR003716">
    <property type="entry name" value="DNA-dir_RNA_pol_omega"/>
</dbReference>
<evidence type="ECO:0000256" key="9">
    <source>
        <dbReference type="ARBA" id="ARBA00048552"/>
    </source>
</evidence>
<evidence type="ECO:0000256" key="1">
    <source>
        <dbReference type="ARBA" id="ARBA00006711"/>
    </source>
</evidence>
<dbReference type="PANTHER" id="PTHR34476:SF1">
    <property type="entry name" value="DNA-DIRECTED RNA POLYMERASE SUBUNIT OMEGA"/>
    <property type="match status" value="1"/>
</dbReference>
<dbReference type="SMART" id="SM01409">
    <property type="entry name" value="RNA_pol_Rpb6"/>
    <property type="match status" value="1"/>
</dbReference>
<keyword evidence="6 10" id="KW-0548">Nucleotidyltransferase</keyword>
<dbReference type="EC" id="2.7.7.6" evidence="2 10"/>
<comment type="catalytic activity">
    <reaction evidence="9 10">
        <text>RNA(n) + a ribonucleoside 5'-triphosphate = RNA(n+1) + diphosphate</text>
        <dbReference type="Rhea" id="RHEA:21248"/>
        <dbReference type="Rhea" id="RHEA-COMP:14527"/>
        <dbReference type="Rhea" id="RHEA-COMP:17342"/>
        <dbReference type="ChEBI" id="CHEBI:33019"/>
        <dbReference type="ChEBI" id="CHEBI:61557"/>
        <dbReference type="ChEBI" id="CHEBI:140395"/>
        <dbReference type="EC" id="2.7.7.6"/>
    </reaction>
</comment>
<proteinExistence type="inferred from homology"/>
<evidence type="ECO:0000256" key="2">
    <source>
        <dbReference type="ARBA" id="ARBA00012418"/>
    </source>
</evidence>
<evidence type="ECO:0000313" key="11">
    <source>
        <dbReference type="EMBL" id="RAL22286.1"/>
    </source>
</evidence>
<dbReference type="EMBL" id="QHKO01000004">
    <property type="protein sequence ID" value="RAL22286.1"/>
    <property type="molecule type" value="Genomic_DNA"/>
</dbReference>
<dbReference type="RefSeq" id="WP_111729857.1">
    <property type="nucleotide sequence ID" value="NZ_QHKO01000004.1"/>
</dbReference>
<dbReference type="Pfam" id="PF01192">
    <property type="entry name" value="RNA_pol_Rpb6"/>
    <property type="match status" value="1"/>
</dbReference>
<dbReference type="Gene3D" id="3.90.940.10">
    <property type="match status" value="1"/>
</dbReference>
<sequence>MARVTVEDCLEHIENRFALVMLATQRARELRRNNDRIFPSSNKEAVHSLREIGAGFVRFDEKSKRKLSKALGHDELAQEQAEKKG</sequence>
<evidence type="ECO:0000256" key="3">
    <source>
        <dbReference type="ARBA" id="ARBA00013725"/>
    </source>
</evidence>
<organism evidence="11 12">
    <name type="scientific">Lujinxingia litoralis</name>
    <dbReference type="NCBI Taxonomy" id="2211119"/>
    <lineage>
        <taxon>Bacteria</taxon>
        <taxon>Deltaproteobacteria</taxon>
        <taxon>Bradymonadales</taxon>
        <taxon>Lujinxingiaceae</taxon>
        <taxon>Lujinxingia</taxon>
    </lineage>
</organism>
<dbReference type="GO" id="GO:0003899">
    <property type="term" value="F:DNA-directed RNA polymerase activity"/>
    <property type="evidence" value="ECO:0007669"/>
    <property type="project" value="UniProtKB-UniRule"/>
</dbReference>
<evidence type="ECO:0000256" key="4">
    <source>
        <dbReference type="ARBA" id="ARBA00022478"/>
    </source>
</evidence>
<protein>
    <recommendedName>
        <fullName evidence="3 10">DNA-directed RNA polymerase subunit omega</fullName>
        <shortName evidence="10">RNAP omega subunit</shortName>
        <ecNumber evidence="2 10">2.7.7.6</ecNumber>
    </recommendedName>
    <alternativeName>
        <fullName evidence="10">RNA polymerase omega subunit</fullName>
    </alternativeName>
    <alternativeName>
        <fullName evidence="8 10">Transcriptase subunit omega</fullName>
    </alternativeName>
</protein>
<dbReference type="SUPFAM" id="SSF63562">
    <property type="entry name" value="RPB6/omega subunit-like"/>
    <property type="match status" value="1"/>
</dbReference>
<dbReference type="GO" id="GO:0006351">
    <property type="term" value="P:DNA-templated transcription"/>
    <property type="evidence" value="ECO:0007669"/>
    <property type="project" value="UniProtKB-UniRule"/>
</dbReference>
<dbReference type="OrthoDB" id="9796300at2"/>
<comment type="similarity">
    <text evidence="1 10">Belongs to the RNA polymerase subunit omega family.</text>
</comment>
<dbReference type="PANTHER" id="PTHR34476">
    <property type="entry name" value="DNA-DIRECTED RNA POLYMERASE SUBUNIT OMEGA"/>
    <property type="match status" value="1"/>
</dbReference>
<evidence type="ECO:0000313" key="12">
    <source>
        <dbReference type="Proteomes" id="UP000249169"/>
    </source>
</evidence>
<dbReference type="InterPro" id="IPR006110">
    <property type="entry name" value="Pol_omega/Rpo6/RPB6"/>
</dbReference>
<reference evidence="11 12" key="1">
    <citation type="submission" date="2018-05" db="EMBL/GenBank/DDBJ databases">
        <title>Lujinxingia marina gen. nov. sp. nov., a new facultative anaerobic member of the class Deltaproteobacteria, and proposal of Lujinxingaceae fam. nov.</title>
        <authorList>
            <person name="Li C.-M."/>
        </authorList>
    </citation>
    <scope>NUCLEOTIDE SEQUENCE [LARGE SCALE GENOMIC DNA]</scope>
    <source>
        <strain evidence="11 12">B210</strain>
    </source>
</reference>
<dbReference type="AlphaFoldDB" id="A0A328C5J6"/>
<evidence type="ECO:0000256" key="7">
    <source>
        <dbReference type="ARBA" id="ARBA00023163"/>
    </source>
</evidence>
<comment type="subunit">
    <text evidence="10">The RNAP catalytic core consists of 2 alpha, 1 beta, 1 beta' and 1 omega subunit. When a sigma factor is associated with the core the holoenzyme is formed, which can initiate transcription.</text>
</comment>
<comment type="function">
    <text evidence="10">Promotes RNA polymerase assembly. Latches the N- and C-terminal regions of the beta' subunit thereby facilitating its interaction with the beta and alpha subunits.</text>
</comment>
<keyword evidence="4 10" id="KW-0240">DNA-directed RNA polymerase</keyword>
<evidence type="ECO:0000256" key="6">
    <source>
        <dbReference type="ARBA" id="ARBA00022695"/>
    </source>
</evidence>
<evidence type="ECO:0000256" key="10">
    <source>
        <dbReference type="HAMAP-Rule" id="MF_00366"/>
    </source>
</evidence>
<name>A0A328C5J6_9DELT</name>
<dbReference type="Proteomes" id="UP000249169">
    <property type="component" value="Unassembled WGS sequence"/>
</dbReference>
<keyword evidence="5 10" id="KW-0808">Transferase</keyword>
<dbReference type="NCBIfam" id="TIGR00690">
    <property type="entry name" value="rpoZ"/>
    <property type="match status" value="1"/>
</dbReference>
<gene>
    <name evidence="10" type="primary">rpoZ</name>
    <name evidence="11" type="ORF">DL240_10565</name>
</gene>
<accession>A0A328C5J6</accession>
<dbReference type="InterPro" id="IPR036161">
    <property type="entry name" value="RPB6/omega-like_sf"/>
</dbReference>
<dbReference type="HAMAP" id="MF_00366">
    <property type="entry name" value="RNApol_bact_RpoZ"/>
    <property type="match status" value="1"/>
</dbReference>
<dbReference type="GO" id="GO:0003677">
    <property type="term" value="F:DNA binding"/>
    <property type="evidence" value="ECO:0007669"/>
    <property type="project" value="UniProtKB-UniRule"/>
</dbReference>
<evidence type="ECO:0000256" key="8">
    <source>
        <dbReference type="ARBA" id="ARBA00029924"/>
    </source>
</evidence>
<comment type="caution">
    <text evidence="11">The sequence shown here is derived from an EMBL/GenBank/DDBJ whole genome shotgun (WGS) entry which is preliminary data.</text>
</comment>
<keyword evidence="7 10" id="KW-0804">Transcription</keyword>
<dbReference type="GO" id="GO:0000428">
    <property type="term" value="C:DNA-directed RNA polymerase complex"/>
    <property type="evidence" value="ECO:0007669"/>
    <property type="project" value="UniProtKB-KW"/>
</dbReference>